<reference evidence="2" key="1">
    <citation type="journal article" date="2007" name="Mol. Plant Microbe Interact.">
        <title>Genomic organization and evolutionary insights on GRP and NCR genes, two large nodule-specific gene families in Medicago truncatula.</title>
        <authorList>
            <person name="Alunni B."/>
            <person name="Kevei Z."/>
            <person name="Redondo-Nieto M."/>
            <person name="Kondorosi A."/>
            <person name="Mergaert P."/>
            <person name="Kondorosi E."/>
        </authorList>
    </citation>
    <scope>NUCLEOTIDE SEQUENCE</scope>
</reference>
<dbReference type="AlphaFoldDB" id="A7KHG1"/>
<evidence type="ECO:0000313" key="2">
    <source>
        <dbReference type="EMBL" id="ABS31468.1"/>
    </source>
</evidence>
<organism evidence="2">
    <name type="scientific">Medicago truncatula</name>
    <name type="common">Barrel medic</name>
    <name type="synonym">Medicago tribuloides</name>
    <dbReference type="NCBI Taxonomy" id="3880"/>
    <lineage>
        <taxon>Eukaryota</taxon>
        <taxon>Viridiplantae</taxon>
        <taxon>Streptophyta</taxon>
        <taxon>Embryophyta</taxon>
        <taxon>Tracheophyta</taxon>
        <taxon>Spermatophyta</taxon>
        <taxon>Magnoliopsida</taxon>
        <taxon>eudicotyledons</taxon>
        <taxon>Gunneridae</taxon>
        <taxon>Pentapetalae</taxon>
        <taxon>rosids</taxon>
        <taxon>fabids</taxon>
        <taxon>Fabales</taxon>
        <taxon>Fabaceae</taxon>
        <taxon>Papilionoideae</taxon>
        <taxon>50 kb inversion clade</taxon>
        <taxon>NPAAA clade</taxon>
        <taxon>Hologalegina</taxon>
        <taxon>IRL clade</taxon>
        <taxon>Trifolieae</taxon>
        <taxon>Medicago</taxon>
    </lineage>
</organism>
<name>A7KHG1_MEDTR</name>
<sequence>MAEILKDFYAMNLFIFLIILPAKIRGETLSLTHPKCHHIMLPSLFITEVFQRVTDDGCPKPVNHLRVVKCIEHICEYGYNYRPDFASQIPESTKMPRKRE</sequence>
<evidence type="ECO:0000256" key="1">
    <source>
        <dbReference type="SAM" id="SignalP"/>
    </source>
</evidence>
<proteinExistence type="evidence at transcript level"/>
<protein>
    <submittedName>
        <fullName evidence="2">Nodule-specific cysteine-rich peptide 331</fullName>
    </submittedName>
</protein>
<feature type="signal peptide" evidence="1">
    <location>
        <begin position="1"/>
        <end position="26"/>
    </location>
</feature>
<accession>A7KHG1</accession>
<feature type="chain" id="PRO_5002708939" evidence="1">
    <location>
        <begin position="27"/>
        <end position="100"/>
    </location>
</feature>
<keyword evidence="1" id="KW-0732">Signal</keyword>
<dbReference type="EMBL" id="EF414382">
    <property type="protein sequence ID" value="ABS31468.1"/>
    <property type="molecule type" value="mRNA"/>
</dbReference>